<dbReference type="Gene3D" id="3.40.1190.20">
    <property type="match status" value="1"/>
</dbReference>
<comment type="catalytic activity">
    <reaction evidence="15">
        <text>2-[(2R,5Z)-2-carboxy-4-methylthiazol-5(2H)-ylidene]ethyl phosphate + 4-amino-2-methyl-5-(diphosphooxymethyl)pyrimidine + 2 H(+) = thiamine phosphate + CO2 + diphosphate</text>
        <dbReference type="Rhea" id="RHEA:47844"/>
        <dbReference type="ChEBI" id="CHEBI:15378"/>
        <dbReference type="ChEBI" id="CHEBI:16526"/>
        <dbReference type="ChEBI" id="CHEBI:33019"/>
        <dbReference type="ChEBI" id="CHEBI:37575"/>
        <dbReference type="ChEBI" id="CHEBI:57841"/>
        <dbReference type="ChEBI" id="CHEBI:62899"/>
        <dbReference type="EC" id="2.5.1.3"/>
    </reaction>
</comment>
<dbReference type="RefSeq" id="XP_019018497.1">
    <property type="nucleotide sequence ID" value="XM_019160779.1"/>
</dbReference>
<dbReference type="PRINTS" id="PR01099">
    <property type="entry name" value="HYETHTZKNASE"/>
</dbReference>
<keyword evidence="6" id="KW-0808">Transferase</keyword>
<dbReference type="OrthoDB" id="4994at2759"/>
<dbReference type="GO" id="GO:0009228">
    <property type="term" value="P:thiamine biosynthetic process"/>
    <property type="evidence" value="ECO:0007669"/>
    <property type="project" value="UniProtKB-KW"/>
</dbReference>
<evidence type="ECO:0000256" key="16">
    <source>
        <dbReference type="ARBA" id="ARBA00061146"/>
    </source>
</evidence>
<dbReference type="Pfam" id="PF02581">
    <property type="entry name" value="TMP-TENI"/>
    <property type="match status" value="1"/>
</dbReference>
<dbReference type="STRING" id="763406.A0A1E3NMN1"/>
<keyword evidence="8" id="KW-0547">Nucleotide-binding</keyword>
<dbReference type="GO" id="GO:0005829">
    <property type="term" value="C:cytosol"/>
    <property type="evidence" value="ECO:0007669"/>
    <property type="project" value="EnsemblFungi"/>
</dbReference>
<dbReference type="HAMAP" id="MF_00228">
    <property type="entry name" value="Thz_kinase"/>
    <property type="match status" value="1"/>
</dbReference>
<evidence type="ECO:0000259" key="18">
    <source>
        <dbReference type="Pfam" id="PF02581"/>
    </source>
</evidence>
<evidence type="ECO:0000256" key="1">
    <source>
        <dbReference type="ARBA" id="ARBA00001771"/>
    </source>
</evidence>
<dbReference type="Proteomes" id="UP000094455">
    <property type="component" value="Unassembled WGS sequence"/>
</dbReference>
<feature type="domain" description="Thiamine phosphate synthase/TenI" evidence="18">
    <location>
        <begin position="11"/>
        <end position="206"/>
    </location>
</feature>
<comment type="pathway">
    <text evidence="4">Cofactor biosynthesis; thiamine diphosphate biosynthesis; 4-methyl-5-(2-phosphoethyl)-thiazole from 5-(2-hydroxyethyl)-4-methylthiazole: step 1/1.</text>
</comment>
<evidence type="ECO:0000313" key="19">
    <source>
        <dbReference type="EMBL" id="ODQ47384.1"/>
    </source>
</evidence>
<evidence type="ECO:0000256" key="15">
    <source>
        <dbReference type="ARBA" id="ARBA00047883"/>
    </source>
</evidence>
<dbReference type="PANTHER" id="PTHR20857">
    <property type="entry name" value="THIAMINE-PHOSPHATE PYROPHOSPHORYLASE"/>
    <property type="match status" value="1"/>
</dbReference>
<evidence type="ECO:0000256" key="11">
    <source>
        <dbReference type="ARBA" id="ARBA00022842"/>
    </source>
</evidence>
<comment type="similarity">
    <text evidence="17">In the N-terminal section; belongs to the thiamine-phosphate synthase family.</text>
</comment>
<comment type="catalytic activity">
    <reaction evidence="13">
        <text>4-methyl-5-(2-phosphooxyethyl)-thiazole + 4-amino-2-methyl-5-(diphosphooxymethyl)pyrimidine + H(+) = thiamine phosphate + diphosphate</text>
        <dbReference type="Rhea" id="RHEA:22328"/>
        <dbReference type="ChEBI" id="CHEBI:15378"/>
        <dbReference type="ChEBI" id="CHEBI:33019"/>
        <dbReference type="ChEBI" id="CHEBI:37575"/>
        <dbReference type="ChEBI" id="CHEBI:57841"/>
        <dbReference type="ChEBI" id="CHEBI:58296"/>
        <dbReference type="EC" id="2.5.1.3"/>
    </reaction>
</comment>
<evidence type="ECO:0000256" key="12">
    <source>
        <dbReference type="ARBA" id="ARBA00022977"/>
    </source>
</evidence>
<dbReference type="CDD" id="cd01170">
    <property type="entry name" value="THZ_kinase"/>
    <property type="match status" value="1"/>
</dbReference>
<protein>
    <recommendedName>
        <fullName evidence="18">Thiamine phosphate synthase/TenI domain-containing protein</fullName>
    </recommendedName>
</protein>
<dbReference type="HAMAP" id="MF_00097">
    <property type="entry name" value="TMP_synthase"/>
    <property type="match status" value="1"/>
</dbReference>
<keyword evidence="9" id="KW-0418">Kinase</keyword>
<dbReference type="AlphaFoldDB" id="A0A1E3NMN1"/>
<dbReference type="NCBIfam" id="NF006830">
    <property type="entry name" value="PRK09355.1"/>
    <property type="match status" value="1"/>
</dbReference>
<dbReference type="CDD" id="cd00564">
    <property type="entry name" value="TMP_TenI"/>
    <property type="match status" value="1"/>
</dbReference>
<comment type="catalytic activity">
    <reaction evidence="1">
        <text>5-(2-hydroxyethyl)-4-methylthiazole + ATP = 4-methyl-5-(2-phosphooxyethyl)-thiazole + ADP + H(+)</text>
        <dbReference type="Rhea" id="RHEA:24212"/>
        <dbReference type="ChEBI" id="CHEBI:15378"/>
        <dbReference type="ChEBI" id="CHEBI:17957"/>
        <dbReference type="ChEBI" id="CHEBI:30616"/>
        <dbReference type="ChEBI" id="CHEBI:58296"/>
        <dbReference type="ChEBI" id="CHEBI:456216"/>
        <dbReference type="EC" id="2.7.1.50"/>
    </reaction>
</comment>
<dbReference type="GO" id="GO:0009229">
    <property type="term" value="P:thiamine diphosphate biosynthetic process"/>
    <property type="evidence" value="ECO:0007669"/>
    <property type="project" value="UniProtKB-UniPathway"/>
</dbReference>
<dbReference type="NCBIfam" id="TIGR00693">
    <property type="entry name" value="thiE"/>
    <property type="match status" value="1"/>
</dbReference>
<gene>
    <name evidence="19" type="ORF">PICMEDRAFT_15342</name>
</gene>
<dbReference type="InterPro" id="IPR036206">
    <property type="entry name" value="ThiamineP_synth_sf"/>
</dbReference>
<dbReference type="GO" id="GO:0000287">
    <property type="term" value="F:magnesium ion binding"/>
    <property type="evidence" value="ECO:0007669"/>
    <property type="project" value="InterPro"/>
</dbReference>
<evidence type="ECO:0000256" key="6">
    <source>
        <dbReference type="ARBA" id="ARBA00022679"/>
    </source>
</evidence>
<dbReference type="Pfam" id="PF02110">
    <property type="entry name" value="HK"/>
    <property type="match status" value="1"/>
</dbReference>
<evidence type="ECO:0000256" key="17">
    <source>
        <dbReference type="ARBA" id="ARBA00061283"/>
    </source>
</evidence>
<evidence type="ECO:0000256" key="9">
    <source>
        <dbReference type="ARBA" id="ARBA00022777"/>
    </source>
</evidence>
<dbReference type="EMBL" id="KV454002">
    <property type="protein sequence ID" value="ODQ47384.1"/>
    <property type="molecule type" value="Genomic_DNA"/>
</dbReference>
<dbReference type="InterPro" id="IPR013785">
    <property type="entry name" value="Aldolase_TIM"/>
</dbReference>
<evidence type="ECO:0000256" key="5">
    <source>
        <dbReference type="ARBA" id="ARBA00005165"/>
    </source>
</evidence>
<dbReference type="GO" id="GO:0004789">
    <property type="term" value="F:thiamine-phosphate diphosphorylase activity"/>
    <property type="evidence" value="ECO:0007669"/>
    <property type="project" value="UniProtKB-EC"/>
</dbReference>
<evidence type="ECO:0000256" key="4">
    <source>
        <dbReference type="ARBA" id="ARBA00004868"/>
    </source>
</evidence>
<proteinExistence type="inferred from homology"/>
<dbReference type="UniPathway" id="UPA00060">
    <property type="reaction ID" value="UER00139"/>
</dbReference>
<comment type="pathway">
    <text evidence="5">Cofactor biosynthesis; thiamine diphosphate biosynthesis; thiamine phosphate from 4-amino-2-methyl-5-diphosphomethylpyrimidine and 4-methyl-5-(2-phosphoethyl)-thiazole: step 1/1.</text>
</comment>
<evidence type="ECO:0000313" key="20">
    <source>
        <dbReference type="Proteomes" id="UP000094455"/>
    </source>
</evidence>
<dbReference type="SUPFAM" id="SSF51391">
    <property type="entry name" value="Thiamin phosphate synthase"/>
    <property type="match status" value="1"/>
</dbReference>
<evidence type="ECO:0000256" key="10">
    <source>
        <dbReference type="ARBA" id="ARBA00022840"/>
    </source>
</evidence>
<keyword evidence="12" id="KW-0784">Thiamine biosynthesis</keyword>
<dbReference type="FunFam" id="3.20.20.70:FF:000104">
    <property type="entry name" value="Thiamine biosynthetic bifunctional enzyme"/>
    <property type="match status" value="1"/>
</dbReference>
<comment type="catalytic activity">
    <reaction evidence="14">
        <text>2-(2-carboxy-4-methylthiazol-5-yl)ethyl phosphate + 4-amino-2-methyl-5-(diphosphooxymethyl)pyrimidine + 2 H(+) = thiamine phosphate + CO2 + diphosphate</text>
        <dbReference type="Rhea" id="RHEA:47848"/>
        <dbReference type="ChEBI" id="CHEBI:15378"/>
        <dbReference type="ChEBI" id="CHEBI:16526"/>
        <dbReference type="ChEBI" id="CHEBI:33019"/>
        <dbReference type="ChEBI" id="CHEBI:37575"/>
        <dbReference type="ChEBI" id="CHEBI:57841"/>
        <dbReference type="ChEBI" id="CHEBI:62890"/>
        <dbReference type="EC" id="2.5.1.3"/>
    </reaction>
</comment>
<sequence length="502" mass="53758">MWSKSDIDYSVYLVTINELVPEGLTIYDQVEKSLQNGSTIVQLREKELDTGAFIDRARKIHEITQKYGVPLIINDRVDIAMAVDAEGVHVGQDDMDPVLVREMIGNDKILGVSTRCEEELMKVINSPALIDYVGMGTVYSTSTKIVKRAPLGPAGVKELLKVISLNKPKLKSVIIGGLNKYNIAWTLSSCAYQGLNTNGVAVVSCIMGQSDAGLETKEILESVRLGYGKSLAENQVVNIKQEAAVVHFITNSVAKYFSANICIAAGGSPIMSELADEFKSFSKIPKIGLVLNTGTPTSSSIGIYKAAIKAYNSQMKPIIYDPVACGATKGRQEIMQEVLSAGQFTVIKGNLAEICTVAGVDGSKMRGVDSVMEVAIEEIVPIISKLATNKKCVIVMTGETDIVVDGIIPTPEPRVTLVKGGNPLMAEITGSGCALGGVIAAYVASTSFHNAYEATVKAVTLYKNAGYEAGNISRGPGSFTANFLDELYCMKQRNDKSDGNLS</sequence>
<name>A0A1E3NMN1_9ASCO</name>
<keyword evidence="7" id="KW-0479">Metal-binding</keyword>
<evidence type="ECO:0000256" key="2">
    <source>
        <dbReference type="ARBA" id="ARBA00001946"/>
    </source>
</evidence>
<keyword evidence="11" id="KW-0460">Magnesium</keyword>
<dbReference type="GO" id="GO:0005524">
    <property type="term" value="F:ATP binding"/>
    <property type="evidence" value="ECO:0007669"/>
    <property type="project" value="UniProtKB-KW"/>
</dbReference>
<comment type="cofactor">
    <cofactor evidence="2">
        <name>Mg(2+)</name>
        <dbReference type="ChEBI" id="CHEBI:18420"/>
    </cofactor>
</comment>
<keyword evidence="20" id="KW-1185">Reference proteome</keyword>
<dbReference type="InterPro" id="IPR034291">
    <property type="entry name" value="TMP_synthase"/>
</dbReference>
<dbReference type="InterPro" id="IPR022998">
    <property type="entry name" value="ThiamineP_synth_TenI"/>
</dbReference>
<dbReference type="Gene3D" id="3.20.20.70">
    <property type="entry name" value="Aldolase class I"/>
    <property type="match status" value="1"/>
</dbReference>
<dbReference type="InterPro" id="IPR000417">
    <property type="entry name" value="Hyethyz_kinase"/>
</dbReference>
<dbReference type="SUPFAM" id="SSF53613">
    <property type="entry name" value="Ribokinase-like"/>
    <property type="match status" value="1"/>
</dbReference>
<evidence type="ECO:0000256" key="3">
    <source>
        <dbReference type="ARBA" id="ARBA00003814"/>
    </source>
</evidence>
<comment type="function">
    <text evidence="3">Condenses 4-methyl-5-(beta-hydroxyethyl)thiazole monophosphate (THZ-P) and 2-methyl-4-amino-5-hydroxymethyl pyrimidine pyrophosphate (HMP-PP) to form thiamine monophosphate (TMP).</text>
</comment>
<accession>A0A1E3NMN1</accession>
<evidence type="ECO:0000256" key="8">
    <source>
        <dbReference type="ARBA" id="ARBA00022741"/>
    </source>
</evidence>
<evidence type="ECO:0000256" key="7">
    <source>
        <dbReference type="ARBA" id="ARBA00022723"/>
    </source>
</evidence>
<dbReference type="GO" id="GO:0004417">
    <property type="term" value="F:hydroxyethylthiazole kinase activity"/>
    <property type="evidence" value="ECO:0007669"/>
    <property type="project" value="UniProtKB-EC"/>
</dbReference>
<comment type="similarity">
    <text evidence="16">In the C-terminal section; belongs to the Thz kinase family.</text>
</comment>
<keyword evidence="10" id="KW-0067">ATP-binding</keyword>
<dbReference type="GeneID" id="30177466"/>
<organism evidence="19 20">
    <name type="scientific">Pichia membranifaciens NRRL Y-2026</name>
    <dbReference type="NCBI Taxonomy" id="763406"/>
    <lineage>
        <taxon>Eukaryota</taxon>
        <taxon>Fungi</taxon>
        <taxon>Dikarya</taxon>
        <taxon>Ascomycota</taxon>
        <taxon>Saccharomycotina</taxon>
        <taxon>Pichiomycetes</taxon>
        <taxon>Pichiales</taxon>
        <taxon>Pichiaceae</taxon>
        <taxon>Pichia</taxon>
    </lineage>
</organism>
<dbReference type="InterPro" id="IPR029056">
    <property type="entry name" value="Ribokinase-like"/>
</dbReference>
<evidence type="ECO:0000256" key="14">
    <source>
        <dbReference type="ARBA" id="ARBA00047851"/>
    </source>
</evidence>
<dbReference type="PANTHER" id="PTHR20857:SF23">
    <property type="entry name" value="THIAMINE BIOSYNTHETIC BIFUNCTIONAL ENZYME"/>
    <property type="match status" value="1"/>
</dbReference>
<evidence type="ECO:0000256" key="13">
    <source>
        <dbReference type="ARBA" id="ARBA00047334"/>
    </source>
</evidence>
<reference evidence="19 20" key="1">
    <citation type="journal article" date="2016" name="Proc. Natl. Acad. Sci. U.S.A.">
        <title>Comparative genomics of biotechnologically important yeasts.</title>
        <authorList>
            <person name="Riley R."/>
            <person name="Haridas S."/>
            <person name="Wolfe K.H."/>
            <person name="Lopes M.R."/>
            <person name="Hittinger C.T."/>
            <person name="Goeker M."/>
            <person name="Salamov A.A."/>
            <person name="Wisecaver J.H."/>
            <person name="Long T.M."/>
            <person name="Calvey C.H."/>
            <person name="Aerts A.L."/>
            <person name="Barry K.W."/>
            <person name="Choi C."/>
            <person name="Clum A."/>
            <person name="Coughlan A.Y."/>
            <person name="Deshpande S."/>
            <person name="Douglass A.P."/>
            <person name="Hanson S.J."/>
            <person name="Klenk H.-P."/>
            <person name="LaButti K.M."/>
            <person name="Lapidus A."/>
            <person name="Lindquist E.A."/>
            <person name="Lipzen A.M."/>
            <person name="Meier-Kolthoff J.P."/>
            <person name="Ohm R.A."/>
            <person name="Otillar R.P."/>
            <person name="Pangilinan J.L."/>
            <person name="Peng Y."/>
            <person name="Rokas A."/>
            <person name="Rosa C.A."/>
            <person name="Scheuner C."/>
            <person name="Sibirny A.A."/>
            <person name="Slot J.C."/>
            <person name="Stielow J.B."/>
            <person name="Sun H."/>
            <person name="Kurtzman C.P."/>
            <person name="Blackwell M."/>
            <person name="Grigoriev I.V."/>
            <person name="Jeffries T.W."/>
        </authorList>
    </citation>
    <scope>NUCLEOTIDE SEQUENCE [LARGE SCALE GENOMIC DNA]</scope>
    <source>
        <strain evidence="19 20">NRRL Y-2026</strain>
    </source>
</reference>